<protein>
    <submittedName>
        <fullName evidence="2">Putative G2/M phase-specific E3 ubiquitin-protein ligase</fullName>
    </submittedName>
</protein>
<name>A0A2G8KT04_STIJA</name>
<evidence type="ECO:0000256" key="1">
    <source>
        <dbReference type="SAM" id="MobiDB-lite"/>
    </source>
</evidence>
<dbReference type="OrthoDB" id="2384350at2759"/>
<organism evidence="2 3">
    <name type="scientific">Stichopus japonicus</name>
    <name type="common">Sea cucumber</name>
    <dbReference type="NCBI Taxonomy" id="307972"/>
    <lineage>
        <taxon>Eukaryota</taxon>
        <taxon>Metazoa</taxon>
        <taxon>Echinodermata</taxon>
        <taxon>Eleutherozoa</taxon>
        <taxon>Echinozoa</taxon>
        <taxon>Holothuroidea</taxon>
        <taxon>Aspidochirotacea</taxon>
        <taxon>Aspidochirotida</taxon>
        <taxon>Stichopodidae</taxon>
        <taxon>Apostichopus</taxon>
    </lineage>
</organism>
<dbReference type="EMBL" id="MRZV01000388">
    <property type="protein sequence ID" value="PIK51126.1"/>
    <property type="molecule type" value="Genomic_DNA"/>
</dbReference>
<keyword evidence="3" id="KW-1185">Reference proteome</keyword>
<feature type="non-terminal residue" evidence="2">
    <location>
        <position position="1"/>
    </location>
</feature>
<dbReference type="AlphaFoldDB" id="A0A2G8KT04"/>
<comment type="caution">
    <text evidence="2">The sequence shown here is derived from an EMBL/GenBank/DDBJ whole genome shotgun (WGS) entry which is preliminary data.</text>
</comment>
<sequence>LQQSTRVRDRYPPPQEQNKDTVSAPPNEDIPLTIIAFDVEGGTVQLLCQVDDNINTYEATTETINTMLASLGDEYFDATRSMEDKLMKVIPATINMKDFIKFYIPFLHPALNGGLFKVAGTMVAVSLIHGGPAPHFFSRSLYNIVSYGFEAAAPLVEEVSDPETKLLIEAIVNATSTEELHDAVESASFLMGLAGIIRVTPSLPDKESIAKEHIQFLVIDRARSAYESFLEGLSTMGLLDLIRSHPLVMEECFMRSEDILTASRMERLVYSHAPSRGQQQKNGQKPER</sequence>
<feature type="compositionally biased region" description="Basic and acidic residues" evidence="1">
    <location>
        <begin position="1"/>
        <end position="11"/>
    </location>
</feature>
<reference evidence="2 3" key="1">
    <citation type="journal article" date="2017" name="PLoS Biol.">
        <title>The sea cucumber genome provides insights into morphological evolution and visceral regeneration.</title>
        <authorList>
            <person name="Zhang X."/>
            <person name="Sun L."/>
            <person name="Yuan J."/>
            <person name="Sun Y."/>
            <person name="Gao Y."/>
            <person name="Zhang L."/>
            <person name="Li S."/>
            <person name="Dai H."/>
            <person name="Hamel J.F."/>
            <person name="Liu C."/>
            <person name="Yu Y."/>
            <person name="Liu S."/>
            <person name="Lin W."/>
            <person name="Guo K."/>
            <person name="Jin S."/>
            <person name="Xu P."/>
            <person name="Storey K.B."/>
            <person name="Huan P."/>
            <person name="Zhang T."/>
            <person name="Zhou Y."/>
            <person name="Zhang J."/>
            <person name="Lin C."/>
            <person name="Li X."/>
            <person name="Xing L."/>
            <person name="Huo D."/>
            <person name="Sun M."/>
            <person name="Wang L."/>
            <person name="Mercier A."/>
            <person name="Li F."/>
            <person name="Yang H."/>
            <person name="Xiang J."/>
        </authorList>
    </citation>
    <scope>NUCLEOTIDE SEQUENCE [LARGE SCALE GENOMIC DNA]</scope>
    <source>
        <strain evidence="2">Shaxun</strain>
        <tissue evidence="2">Muscle</tissue>
    </source>
</reference>
<gene>
    <name evidence="2" type="ORF">BSL78_11982</name>
</gene>
<dbReference type="GO" id="GO:0004842">
    <property type="term" value="F:ubiquitin-protein transferase activity"/>
    <property type="evidence" value="ECO:0007669"/>
    <property type="project" value="InterPro"/>
</dbReference>
<accession>A0A2G8KT04</accession>
<evidence type="ECO:0000313" key="3">
    <source>
        <dbReference type="Proteomes" id="UP000230750"/>
    </source>
</evidence>
<dbReference type="InterPro" id="IPR035983">
    <property type="entry name" value="Hect_E3_ubiquitin_ligase"/>
</dbReference>
<feature type="region of interest" description="Disordered" evidence="1">
    <location>
        <begin position="1"/>
        <end position="27"/>
    </location>
</feature>
<dbReference type="STRING" id="307972.A0A2G8KT04"/>
<evidence type="ECO:0000313" key="2">
    <source>
        <dbReference type="EMBL" id="PIK51126.1"/>
    </source>
</evidence>
<proteinExistence type="predicted"/>
<dbReference type="Proteomes" id="UP000230750">
    <property type="component" value="Unassembled WGS sequence"/>
</dbReference>
<dbReference type="SUPFAM" id="SSF56204">
    <property type="entry name" value="Hect, E3 ligase catalytic domain"/>
    <property type="match status" value="1"/>
</dbReference>